<protein>
    <submittedName>
        <fullName evidence="1">Uncharacterized protein</fullName>
    </submittedName>
</protein>
<sequence length="62" mass="7063">MEKGNTSGKDMAKVITGFEHVATIPKFKRRKVLEVQDFLHGCRRRATTDLGLHRQIVVEQGK</sequence>
<evidence type="ECO:0000313" key="1">
    <source>
        <dbReference type="EMBL" id="KAH1122555.1"/>
    </source>
</evidence>
<gene>
    <name evidence="1" type="ORF">J1N35_005715</name>
</gene>
<organism evidence="1 2">
    <name type="scientific">Gossypium stocksii</name>
    <dbReference type="NCBI Taxonomy" id="47602"/>
    <lineage>
        <taxon>Eukaryota</taxon>
        <taxon>Viridiplantae</taxon>
        <taxon>Streptophyta</taxon>
        <taxon>Embryophyta</taxon>
        <taxon>Tracheophyta</taxon>
        <taxon>Spermatophyta</taxon>
        <taxon>Magnoliopsida</taxon>
        <taxon>eudicotyledons</taxon>
        <taxon>Gunneridae</taxon>
        <taxon>Pentapetalae</taxon>
        <taxon>rosids</taxon>
        <taxon>malvids</taxon>
        <taxon>Malvales</taxon>
        <taxon>Malvaceae</taxon>
        <taxon>Malvoideae</taxon>
        <taxon>Gossypium</taxon>
    </lineage>
</organism>
<dbReference type="AlphaFoldDB" id="A0A9D4AJI5"/>
<dbReference type="EMBL" id="JAIQCV010000002">
    <property type="protein sequence ID" value="KAH1122555.1"/>
    <property type="molecule type" value="Genomic_DNA"/>
</dbReference>
<evidence type="ECO:0000313" key="2">
    <source>
        <dbReference type="Proteomes" id="UP000828251"/>
    </source>
</evidence>
<name>A0A9D4AJI5_9ROSI</name>
<dbReference type="Proteomes" id="UP000828251">
    <property type="component" value="Unassembled WGS sequence"/>
</dbReference>
<comment type="caution">
    <text evidence="1">The sequence shown here is derived from an EMBL/GenBank/DDBJ whole genome shotgun (WGS) entry which is preliminary data.</text>
</comment>
<keyword evidence="2" id="KW-1185">Reference proteome</keyword>
<accession>A0A9D4AJI5</accession>
<proteinExistence type="predicted"/>
<reference evidence="1 2" key="1">
    <citation type="journal article" date="2021" name="Plant Biotechnol. J.">
        <title>Multi-omics assisted identification of the key and species-specific regulatory components of drought-tolerant mechanisms in Gossypium stocksii.</title>
        <authorList>
            <person name="Yu D."/>
            <person name="Ke L."/>
            <person name="Zhang D."/>
            <person name="Wu Y."/>
            <person name="Sun Y."/>
            <person name="Mei J."/>
            <person name="Sun J."/>
            <person name="Sun Y."/>
        </authorList>
    </citation>
    <scope>NUCLEOTIDE SEQUENCE [LARGE SCALE GENOMIC DNA]</scope>
    <source>
        <strain evidence="2">cv. E1</strain>
        <tissue evidence="1">Leaf</tissue>
    </source>
</reference>